<protein>
    <recommendedName>
        <fullName evidence="7">Adenosine 3'-phospho 5'-phosphosulfate transporter 2</fullName>
    </recommendedName>
    <alternativeName>
        <fullName evidence="8">PAPS transporter 2</fullName>
    </alternativeName>
    <alternativeName>
        <fullName evidence="9">Solute carrier family 35 member B3 homolog</fullName>
    </alternativeName>
</protein>
<feature type="transmembrane region" description="Helical" evidence="10">
    <location>
        <begin position="251"/>
        <end position="268"/>
    </location>
</feature>
<evidence type="ECO:0000256" key="2">
    <source>
        <dbReference type="ARBA" id="ARBA00010694"/>
    </source>
</evidence>
<comment type="subcellular location">
    <subcellularLocation>
        <location evidence="1">Golgi apparatus membrane</location>
        <topology evidence="1">Multi-pass membrane protein</topology>
    </subcellularLocation>
</comment>
<evidence type="ECO:0000256" key="8">
    <source>
        <dbReference type="ARBA" id="ARBA00041866"/>
    </source>
</evidence>
<evidence type="ECO:0000256" key="5">
    <source>
        <dbReference type="ARBA" id="ARBA00022989"/>
    </source>
</evidence>
<feature type="transmembrane region" description="Helical" evidence="10">
    <location>
        <begin position="222"/>
        <end position="244"/>
    </location>
</feature>
<dbReference type="PANTHER" id="PTHR10778">
    <property type="entry name" value="SOLUTE CARRIER FAMILY 35 MEMBER B"/>
    <property type="match status" value="1"/>
</dbReference>
<feature type="transmembrane region" description="Helical" evidence="10">
    <location>
        <begin position="195"/>
        <end position="216"/>
    </location>
</feature>
<reference evidence="11 12" key="2">
    <citation type="submission" date="2018-10" db="EMBL/GenBank/DDBJ databases">
        <authorList>
            <consortium name="Pathogen Informatics"/>
        </authorList>
    </citation>
    <scope>NUCLEOTIDE SEQUENCE [LARGE SCALE GENOMIC DNA]</scope>
</reference>
<keyword evidence="12" id="KW-1185">Reference proteome</keyword>
<evidence type="ECO:0000313" key="11">
    <source>
        <dbReference type="EMBL" id="VDD84916.1"/>
    </source>
</evidence>
<organism evidence="13">
    <name type="scientific">Enterobius vermicularis</name>
    <name type="common">Human pinworm</name>
    <dbReference type="NCBI Taxonomy" id="51028"/>
    <lineage>
        <taxon>Eukaryota</taxon>
        <taxon>Metazoa</taxon>
        <taxon>Ecdysozoa</taxon>
        <taxon>Nematoda</taxon>
        <taxon>Chromadorea</taxon>
        <taxon>Rhabditida</taxon>
        <taxon>Spirurina</taxon>
        <taxon>Oxyuridomorpha</taxon>
        <taxon>Oxyuroidea</taxon>
        <taxon>Oxyuridae</taxon>
        <taxon>Enterobius</taxon>
    </lineage>
</organism>
<feature type="transmembrane region" description="Helical" evidence="10">
    <location>
        <begin position="69"/>
        <end position="90"/>
    </location>
</feature>
<reference evidence="13" key="1">
    <citation type="submission" date="2017-02" db="UniProtKB">
        <authorList>
            <consortium name="WormBaseParasite"/>
        </authorList>
    </citation>
    <scope>IDENTIFICATION</scope>
</reference>
<evidence type="ECO:0000313" key="13">
    <source>
        <dbReference type="WBParaSite" id="EVEC_0000008401-mRNA-1"/>
    </source>
</evidence>
<proteinExistence type="inferred from homology"/>
<dbReference type="OrthoDB" id="438495at2759"/>
<gene>
    <name evidence="11" type="ORF">EVEC_LOCUS59</name>
</gene>
<dbReference type="PANTHER" id="PTHR10778:SF8">
    <property type="entry name" value="ADENOSINE 3'-PHOSPHO 5'-PHOSPHOSULFATE TRANSPORTER 2"/>
    <property type="match status" value="1"/>
</dbReference>
<dbReference type="EMBL" id="UXUI01000025">
    <property type="protein sequence ID" value="VDD84916.1"/>
    <property type="molecule type" value="Genomic_DNA"/>
</dbReference>
<dbReference type="Pfam" id="PF08449">
    <property type="entry name" value="UAA"/>
    <property type="match status" value="2"/>
</dbReference>
<feature type="transmembrane region" description="Helical" evidence="10">
    <location>
        <begin position="120"/>
        <end position="139"/>
    </location>
</feature>
<evidence type="ECO:0000256" key="1">
    <source>
        <dbReference type="ARBA" id="ARBA00004653"/>
    </source>
</evidence>
<evidence type="ECO:0000256" key="3">
    <source>
        <dbReference type="ARBA" id="ARBA00022448"/>
    </source>
</evidence>
<dbReference type="GO" id="GO:0046964">
    <property type="term" value="F:3'-phosphoadenosine 5'-phosphosulfate transmembrane transporter activity"/>
    <property type="evidence" value="ECO:0007669"/>
    <property type="project" value="TreeGrafter"/>
</dbReference>
<sequence length="299" mass="33403">MLSYLLQFCILSAGVFVFYLGYGFTLELIFRMDGMQTLGWYLTLIQFIIYSFYSSILGKCHFRIPYSTYLKISFFTVATMGLSNASVGYLNYPTQVVFKCCKLIPVLVGGIIIQGKRYGLLDVLAAGLMSLGLIIFTLADSEVLPNFDPTGYIMISLALVADAIIGNVQEKAMRSYEAPNNEVVRFFFQHPLHTYGCAFIFSTFGFAGIDVVLTLIRTSGALVAVTVTTVRKTITIVLSFILFAKPFTADYLLGASIVFLAIYINIYSKRRDCFDSVLVAFCRRGRLRSPTHSVKEEIL</sequence>
<accession>A0A0N4USJ4</accession>
<evidence type="ECO:0000256" key="10">
    <source>
        <dbReference type="SAM" id="Phobius"/>
    </source>
</evidence>
<feature type="transmembrane region" description="Helical" evidence="10">
    <location>
        <begin position="38"/>
        <end position="57"/>
    </location>
</feature>
<evidence type="ECO:0000256" key="4">
    <source>
        <dbReference type="ARBA" id="ARBA00022692"/>
    </source>
</evidence>
<dbReference type="GO" id="GO:0005789">
    <property type="term" value="C:endoplasmic reticulum membrane"/>
    <property type="evidence" value="ECO:0007669"/>
    <property type="project" value="TreeGrafter"/>
</dbReference>
<keyword evidence="5 10" id="KW-1133">Transmembrane helix</keyword>
<dbReference type="Proteomes" id="UP000274131">
    <property type="component" value="Unassembled WGS sequence"/>
</dbReference>
<evidence type="ECO:0000256" key="7">
    <source>
        <dbReference type="ARBA" id="ARBA00039669"/>
    </source>
</evidence>
<feature type="transmembrane region" description="Helical" evidence="10">
    <location>
        <begin position="5"/>
        <end position="26"/>
    </location>
</feature>
<keyword evidence="4 10" id="KW-0812">Transmembrane</keyword>
<dbReference type="AlphaFoldDB" id="A0A0N4USJ4"/>
<dbReference type="WBParaSite" id="EVEC_0000008401-mRNA-1">
    <property type="protein sequence ID" value="EVEC_0000008401-mRNA-1"/>
    <property type="gene ID" value="EVEC_0000008401"/>
</dbReference>
<dbReference type="GO" id="GO:0000139">
    <property type="term" value="C:Golgi membrane"/>
    <property type="evidence" value="ECO:0007669"/>
    <property type="project" value="UniProtKB-SubCell"/>
</dbReference>
<dbReference type="STRING" id="51028.A0A0N4USJ4"/>
<evidence type="ECO:0000313" key="12">
    <source>
        <dbReference type="Proteomes" id="UP000274131"/>
    </source>
</evidence>
<keyword evidence="6 10" id="KW-0472">Membrane</keyword>
<keyword evidence="3" id="KW-0813">Transport</keyword>
<comment type="similarity">
    <text evidence="2">Belongs to the nucleotide-sugar transporter family. SLC35B subfamily.</text>
</comment>
<dbReference type="InterPro" id="IPR013657">
    <property type="entry name" value="SCL35B1-4/HUT1"/>
</dbReference>
<evidence type="ECO:0000256" key="6">
    <source>
        <dbReference type="ARBA" id="ARBA00023136"/>
    </source>
</evidence>
<name>A0A0N4USJ4_ENTVE</name>
<evidence type="ECO:0000256" key="9">
    <source>
        <dbReference type="ARBA" id="ARBA00042729"/>
    </source>
</evidence>